<dbReference type="KEGG" id="dya:Dyak_GE16915"/>
<evidence type="ECO:0000256" key="2">
    <source>
        <dbReference type="SAM" id="SignalP"/>
    </source>
</evidence>
<name>B4Q0V2_DROYA</name>
<feature type="signal peptide" evidence="2">
    <location>
        <begin position="1"/>
        <end position="26"/>
    </location>
</feature>
<dbReference type="PhylomeDB" id="B4Q0V2"/>
<protein>
    <recommendedName>
        <fullName evidence="5">DUF4794 domain-containing protein</fullName>
    </recommendedName>
</protein>
<keyword evidence="4" id="KW-1185">Reference proteome</keyword>
<dbReference type="HOGENOM" id="CLU_842696_0_0_1"/>
<evidence type="ECO:0000256" key="1">
    <source>
        <dbReference type="SAM" id="MobiDB-lite"/>
    </source>
</evidence>
<sequence length="338" mass="36936">MQPPPKTYSWPLLLVVLFAGISLARSAPRQASSSYVIPLPWNDLIRTFNFPESQEKSQEIPEPRALSVNLEDTSAGRQEEEEEDDLQQVLLLTSGLTPAQIAQRSRGRNNEGRFFGRGGTTVVVISGLSGAVNNTNNNSIVTTPATTTTTGTRTSEFIRTPIAYPAGYPMQYYRKRQNDGASMSYPEIFGWNEAAFYGGDLSGLGGLNGGYSLPGVPLVPITVGNEVRYVPMNLRMLRQFVGGPTSFAPPPPPAIREQDDQLEDDDIAALALGPELEVLDDNTNEGGPEVTSQVTGHSVGDPSGFGLLGQRLRPRPLVRRRPLQTLAQNIRRVQYLRK</sequence>
<feature type="chain" id="PRO_5002822847" description="DUF4794 domain-containing protein" evidence="2">
    <location>
        <begin position="27"/>
        <end position="338"/>
    </location>
</feature>
<dbReference type="EMBL" id="CM000162">
    <property type="protein sequence ID" value="EDX01319.1"/>
    <property type="molecule type" value="Genomic_DNA"/>
</dbReference>
<feature type="region of interest" description="Disordered" evidence="1">
    <location>
        <begin position="66"/>
        <end position="85"/>
    </location>
</feature>
<accession>B4Q0V2</accession>
<gene>
    <name evidence="3" type="primary">Dyak\GE16915</name>
    <name evidence="3" type="synonym">dyak_GLEANR_18291</name>
    <name evidence="3" type="synonym">GE16915</name>
    <name evidence="3" type="ORF">Dyak_GE16915</name>
</gene>
<proteinExistence type="predicted"/>
<dbReference type="OMA" id="VRYVPMN"/>
<dbReference type="OrthoDB" id="7872085at2759"/>
<dbReference type="AlphaFoldDB" id="B4Q0V2"/>
<dbReference type="eggNOG" id="ENOG502TCIY">
    <property type="taxonomic scope" value="Eukaryota"/>
</dbReference>
<reference evidence="3 4" key="2">
    <citation type="journal article" date="2007" name="PLoS Biol.">
        <title>Principles of genome evolution in the Drosophila melanogaster species group.</title>
        <authorList>
            <person name="Ranz J.M."/>
            <person name="Maurin D."/>
            <person name="Chan Y.S."/>
            <person name="von Grotthuss M."/>
            <person name="Hillier L.W."/>
            <person name="Roote J."/>
            <person name="Ashburner M."/>
            <person name="Bergman C.M."/>
        </authorList>
    </citation>
    <scope>NUCLEOTIDE SEQUENCE [LARGE SCALE GENOMIC DNA]</scope>
    <source>
        <strain evidence="4">Tai18E2 / Tucson 14021-0261.01</strain>
    </source>
</reference>
<dbReference type="Proteomes" id="UP000002282">
    <property type="component" value="Chromosome X"/>
</dbReference>
<organism evidence="3 4">
    <name type="scientific">Drosophila yakuba</name>
    <name type="common">Fruit fly</name>
    <dbReference type="NCBI Taxonomy" id="7245"/>
    <lineage>
        <taxon>Eukaryota</taxon>
        <taxon>Metazoa</taxon>
        <taxon>Ecdysozoa</taxon>
        <taxon>Arthropoda</taxon>
        <taxon>Hexapoda</taxon>
        <taxon>Insecta</taxon>
        <taxon>Pterygota</taxon>
        <taxon>Neoptera</taxon>
        <taxon>Endopterygota</taxon>
        <taxon>Diptera</taxon>
        <taxon>Brachycera</taxon>
        <taxon>Muscomorpha</taxon>
        <taxon>Ephydroidea</taxon>
        <taxon>Drosophilidae</taxon>
        <taxon>Drosophila</taxon>
        <taxon>Sophophora</taxon>
    </lineage>
</organism>
<evidence type="ECO:0000313" key="4">
    <source>
        <dbReference type="Proteomes" id="UP000002282"/>
    </source>
</evidence>
<reference evidence="3 4" key="1">
    <citation type="journal article" date="2007" name="Nature">
        <title>Evolution of genes and genomes on the Drosophila phylogeny.</title>
        <authorList>
            <consortium name="Drosophila 12 Genomes Consortium"/>
            <person name="Clark A.G."/>
            <person name="Eisen M.B."/>
            <person name="Smith D.R."/>
            <person name="Bergman C.M."/>
            <person name="Oliver B."/>
            <person name="Markow T.A."/>
            <person name="Kaufman T.C."/>
            <person name="Kellis M."/>
            <person name="Gelbart W."/>
            <person name="Iyer V.N."/>
            <person name="Pollard D.A."/>
            <person name="Sackton T.B."/>
            <person name="Larracuente A.M."/>
            <person name="Singh N.D."/>
            <person name="Abad J.P."/>
            <person name="Abt D.N."/>
            <person name="Adryan B."/>
            <person name="Aguade M."/>
            <person name="Akashi H."/>
            <person name="Anderson W.W."/>
            <person name="Aquadro C.F."/>
            <person name="Ardell D.H."/>
            <person name="Arguello R."/>
            <person name="Artieri C.G."/>
            <person name="Barbash D.A."/>
            <person name="Barker D."/>
            <person name="Barsanti P."/>
            <person name="Batterham P."/>
            <person name="Batzoglou S."/>
            <person name="Begun D."/>
            <person name="Bhutkar A."/>
            <person name="Blanco E."/>
            <person name="Bosak S.A."/>
            <person name="Bradley R.K."/>
            <person name="Brand A.D."/>
            <person name="Brent M.R."/>
            <person name="Brooks A.N."/>
            <person name="Brown R.H."/>
            <person name="Butlin R.K."/>
            <person name="Caggese C."/>
            <person name="Calvi B.R."/>
            <person name="Bernardo de Carvalho A."/>
            <person name="Caspi A."/>
            <person name="Castrezana S."/>
            <person name="Celniker S.E."/>
            <person name="Chang J.L."/>
            <person name="Chapple C."/>
            <person name="Chatterji S."/>
            <person name="Chinwalla A."/>
            <person name="Civetta A."/>
            <person name="Clifton S.W."/>
            <person name="Comeron J.M."/>
            <person name="Costello J.C."/>
            <person name="Coyne J.A."/>
            <person name="Daub J."/>
            <person name="David R.G."/>
            <person name="Delcher A.L."/>
            <person name="Delehaunty K."/>
            <person name="Do C.B."/>
            <person name="Ebling H."/>
            <person name="Edwards K."/>
            <person name="Eickbush T."/>
            <person name="Evans J.D."/>
            <person name="Filipski A."/>
            <person name="Findeiss S."/>
            <person name="Freyhult E."/>
            <person name="Fulton L."/>
            <person name="Fulton R."/>
            <person name="Garcia A.C."/>
            <person name="Gardiner A."/>
            <person name="Garfield D.A."/>
            <person name="Garvin B.E."/>
            <person name="Gibson G."/>
            <person name="Gilbert D."/>
            <person name="Gnerre S."/>
            <person name="Godfrey J."/>
            <person name="Good R."/>
            <person name="Gotea V."/>
            <person name="Gravely B."/>
            <person name="Greenberg A.J."/>
            <person name="Griffiths-Jones S."/>
            <person name="Gross S."/>
            <person name="Guigo R."/>
            <person name="Gustafson E.A."/>
            <person name="Haerty W."/>
            <person name="Hahn M.W."/>
            <person name="Halligan D.L."/>
            <person name="Halpern A.L."/>
            <person name="Halter G.M."/>
            <person name="Han M.V."/>
            <person name="Heger A."/>
            <person name="Hillier L."/>
            <person name="Hinrichs A.S."/>
            <person name="Holmes I."/>
            <person name="Hoskins R.A."/>
            <person name="Hubisz M.J."/>
            <person name="Hultmark D."/>
            <person name="Huntley M.A."/>
            <person name="Jaffe D.B."/>
            <person name="Jagadeeshan S."/>
            <person name="Jeck W.R."/>
            <person name="Johnson J."/>
            <person name="Jones C.D."/>
            <person name="Jordan W.C."/>
            <person name="Karpen G.H."/>
            <person name="Kataoka E."/>
            <person name="Keightley P.D."/>
            <person name="Kheradpour P."/>
            <person name="Kirkness E.F."/>
            <person name="Koerich L.B."/>
            <person name="Kristiansen K."/>
            <person name="Kudrna D."/>
            <person name="Kulathinal R.J."/>
            <person name="Kumar S."/>
            <person name="Kwok R."/>
            <person name="Lander E."/>
            <person name="Langley C.H."/>
            <person name="Lapoint R."/>
            <person name="Lazzaro B.P."/>
            <person name="Lee S.J."/>
            <person name="Levesque L."/>
            <person name="Li R."/>
            <person name="Lin C.F."/>
            <person name="Lin M.F."/>
            <person name="Lindblad-Toh K."/>
            <person name="Llopart A."/>
            <person name="Long M."/>
            <person name="Low L."/>
            <person name="Lozovsky E."/>
            <person name="Lu J."/>
            <person name="Luo M."/>
            <person name="Machado C.A."/>
            <person name="Makalowski W."/>
            <person name="Marzo M."/>
            <person name="Matsuda M."/>
            <person name="Matzkin L."/>
            <person name="McAllister B."/>
            <person name="McBride C.S."/>
            <person name="McKernan B."/>
            <person name="McKernan K."/>
            <person name="Mendez-Lago M."/>
            <person name="Minx P."/>
            <person name="Mollenhauer M.U."/>
            <person name="Montooth K."/>
            <person name="Mount S.M."/>
            <person name="Mu X."/>
            <person name="Myers E."/>
            <person name="Negre B."/>
            <person name="Newfeld S."/>
            <person name="Nielsen R."/>
            <person name="Noor M.A."/>
            <person name="O'Grady P."/>
            <person name="Pachter L."/>
            <person name="Papaceit M."/>
            <person name="Parisi M.J."/>
            <person name="Parisi M."/>
            <person name="Parts L."/>
            <person name="Pedersen J.S."/>
            <person name="Pesole G."/>
            <person name="Phillippy A.M."/>
            <person name="Ponting C.P."/>
            <person name="Pop M."/>
            <person name="Porcelli D."/>
            <person name="Powell J.R."/>
            <person name="Prohaska S."/>
            <person name="Pruitt K."/>
            <person name="Puig M."/>
            <person name="Quesneville H."/>
            <person name="Ram K.R."/>
            <person name="Rand D."/>
            <person name="Rasmussen M.D."/>
            <person name="Reed L.K."/>
            <person name="Reenan R."/>
            <person name="Reily A."/>
            <person name="Remington K.A."/>
            <person name="Rieger T.T."/>
            <person name="Ritchie M.G."/>
            <person name="Robin C."/>
            <person name="Rogers Y.H."/>
            <person name="Rohde C."/>
            <person name="Rozas J."/>
            <person name="Rubenfield M.J."/>
            <person name="Ruiz A."/>
            <person name="Russo S."/>
            <person name="Salzberg S.L."/>
            <person name="Sanchez-Gracia A."/>
            <person name="Saranga D.J."/>
            <person name="Sato H."/>
            <person name="Schaeffer S.W."/>
            <person name="Schatz M.C."/>
            <person name="Schlenke T."/>
            <person name="Schwartz R."/>
            <person name="Segarra C."/>
            <person name="Singh R.S."/>
            <person name="Sirot L."/>
            <person name="Sirota M."/>
            <person name="Sisneros N.B."/>
            <person name="Smith C.D."/>
            <person name="Smith T.F."/>
            <person name="Spieth J."/>
            <person name="Stage D.E."/>
            <person name="Stark A."/>
            <person name="Stephan W."/>
            <person name="Strausberg R.L."/>
            <person name="Strempel S."/>
            <person name="Sturgill D."/>
            <person name="Sutton G."/>
            <person name="Sutton G.G."/>
            <person name="Tao W."/>
            <person name="Teichmann S."/>
            <person name="Tobari Y.N."/>
            <person name="Tomimura Y."/>
            <person name="Tsolas J.M."/>
            <person name="Valente V.L."/>
            <person name="Venter E."/>
            <person name="Venter J.C."/>
            <person name="Vicario S."/>
            <person name="Vieira F.G."/>
            <person name="Vilella A.J."/>
            <person name="Villasante A."/>
            <person name="Walenz B."/>
            <person name="Wang J."/>
            <person name="Wasserman M."/>
            <person name="Watts T."/>
            <person name="Wilson D."/>
            <person name="Wilson R.K."/>
            <person name="Wing R.A."/>
            <person name="Wolfner M.F."/>
            <person name="Wong A."/>
            <person name="Wong G.K."/>
            <person name="Wu C.I."/>
            <person name="Wu G."/>
            <person name="Yamamoto D."/>
            <person name="Yang H.P."/>
            <person name="Yang S.P."/>
            <person name="Yorke J.A."/>
            <person name="Yoshida K."/>
            <person name="Zdobnov E."/>
            <person name="Zhang P."/>
            <person name="Zhang Y."/>
            <person name="Zimin A.V."/>
            <person name="Baldwin J."/>
            <person name="Abdouelleil A."/>
            <person name="Abdulkadir J."/>
            <person name="Abebe A."/>
            <person name="Abera B."/>
            <person name="Abreu J."/>
            <person name="Acer S.C."/>
            <person name="Aftuck L."/>
            <person name="Alexander A."/>
            <person name="An P."/>
            <person name="Anderson E."/>
            <person name="Anderson S."/>
            <person name="Arachi H."/>
            <person name="Azer M."/>
            <person name="Bachantsang P."/>
            <person name="Barry A."/>
            <person name="Bayul T."/>
            <person name="Berlin A."/>
            <person name="Bessette D."/>
            <person name="Bloom T."/>
            <person name="Blye J."/>
            <person name="Boguslavskiy L."/>
            <person name="Bonnet C."/>
            <person name="Boukhgalter B."/>
            <person name="Bourzgui I."/>
            <person name="Brown A."/>
            <person name="Cahill P."/>
            <person name="Channer S."/>
            <person name="Cheshatsang Y."/>
            <person name="Chuda L."/>
            <person name="Citroen M."/>
            <person name="Collymore A."/>
            <person name="Cooke P."/>
            <person name="Costello M."/>
            <person name="D'Aco K."/>
            <person name="Daza R."/>
            <person name="De Haan G."/>
            <person name="DeGray S."/>
            <person name="DeMaso C."/>
            <person name="Dhargay N."/>
            <person name="Dooley K."/>
            <person name="Dooley E."/>
            <person name="Doricent M."/>
            <person name="Dorje P."/>
            <person name="Dorjee K."/>
            <person name="Dupes A."/>
            <person name="Elong R."/>
            <person name="Falk J."/>
            <person name="Farina A."/>
            <person name="Faro S."/>
            <person name="Ferguson D."/>
            <person name="Fisher S."/>
            <person name="Foley C.D."/>
            <person name="Franke A."/>
            <person name="Friedrich D."/>
            <person name="Gadbois L."/>
            <person name="Gearin G."/>
            <person name="Gearin C.R."/>
            <person name="Giannoukos G."/>
            <person name="Goode T."/>
            <person name="Graham J."/>
            <person name="Grandbois E."/>
            <person name="Grewal S."/>
            <person name="Gyaltsen K."/>
            <person name="Hafez N."/>
            <person name="Hagos B."/>
            <person name="Hall J."/>
            <person name="Henson C."/>
            <person name="Hollinger A."/>
            <person name="Honan T."/>
            <person name="Huard M.D."/>
            <person name="Hughes L."/>
            <person name="Hurhula B."/>
            <person name="Husby M.E."/>
            <person name="Kamat A."/>
            <person name="Kanga B."/>
            <person name="Kashin S."/>
            <person name="Khazanovich D."/>
            <person name="Kisner P."/>
            <person name="Lance K."/>
            <person name="Lara M."/>
            <person name="Lee W."/>
            <person name="Lennon N."/>
            <person name="Letendre F."/>
            <person name="LeVine R."/>
            <person name="Lipovsky A."/>
            <person name="Liu X."/>
            <person name="Liu J."/>
            <person name="Liu S."/>
            <person name="Lokyitsang T."/>
            <person name="Lokyitsang Y."/>
            <person name="Lubonja R."/>
            <person name="Lui A."/>
            <person name="MacDonald P."/>
            <person name="Magnisalis V."/>
            <person name="Maru K."/>
            <person name="Matthews C."/>
            <person name="McCusker W."/>
            <person name="McDonough S."/>
            <person name="Mehta T."/>
            <person name="Meldrim J."/>
            <person name="Meneus L."/>
            <person name="Mihai O."/>
            <person name="Mihalev A."/>
            <person name="Mihova T."/>
            <person name="Mittelman R."/>
            <person name="Mlenga V."/>
            <person name="Montmayeur A."/>
            <person name="Mulrain L."/>
            <person name="Navidi A."/>
            <person name="Naylor J."/>
            <person name="Negash T."/>
            <person name="Nguyen T."/>
            <person name="Nguyen N."/>
            <person name="Nicol R."/>
            <person name="Norbu C."/>
            <person name="Norbu N."/>
            <person name="Novod N."/>
            <person name="O'Neill B."/>
            <person name="Osman S."/>
            <person name="Markiewicz E."/>
            <person name="Oyono O.L."/>
            <person name="Patti C."/>
            <person name="Phunkhang P."/>
            <person name="Pierre F."/>
            <person name="Priest M."/>
            <person name="Raghuraman S."/>
            <person name="Rege F."/>
            <person name="Reyes R."/>
            <person name="Rise C."/>
            <person name="Rogov P."/>
            <person name="Ross K."/>
            <person name="Ryan E."/>
            <person name="Settipalli S."/>
            <person name="Shea T."/>
            <person name="Sherpa N."/>
            <person name="Shi L."/>
            <person name="Shih D."/>
            <person name="Sparrow T."/>
            <person name="Spaulding J."/>
            <person name="Stalker J."/>
            <person name="Stange-Thomann N."/>
            <person name="Stavropoulos S."/>
            <person name="Stone C."/>
            <person name="Strader C."/>
            <person name="Tesfaye S."/>
            <person name="Thomson T."/>
            <person name="Thoulutsang Y."/>
            <person name="Thoulutsang D."/>
            <person name="Topham K."/>
            <person name="Topping I."/>
            <person name="Tsamla T."/>
            <person name="Vassiliev H."/>
            <person name="Vo A."/>
            <person name="Wangchuk T."/>
            <person name="Wangdi T."/>
            <person name="Weiand M."/>
            <person name="Wilkinson J."/>
            <person name="Wilson A."/>
            <person name="Yadav S."/>
            <person name="Young G."/>
            <person name="Yu Q."/>
            <person name="Zembek L."/>
            <person name="Zhong D."/>
            <person name="Zimmer A."/>
            <person name="Zwirko Z."/>
            <person name="Jaffe D.B."/>
            <person name="Alvarez P."/>
            <person name="Brockman W."/>
            <person name="Butler J."/>
            <person name="Chin C."/>
            <person name="Gnerre S."/>
            <person name="Grabherr M."/>
            <person name="Kleber M."/>
            <person name="Mauceli E."/>
            <person name="MacCallum I."/>
        </authorList>
    </citation>
    <scope>NUCLEOTIDE SEQUENCE [LARGE SCALE GENOMIC DNA]</scope>
    <source>
        <strain evidence="4">Tai18E2 / Tucson 14021-0261.01</strain>
    </source>
</reference>
<evidence type="ECO:0008006" key="5">
    <source>
        <dbReference type="Google" id="ProtNLM"/>
    </source>
</evidence>
<evidence type="ECO:0000313" key="3">
    <source>
        <dbReference type="EMBL" id="EDX01319.1"/>
    </source>
</evidence>
<keyword evidence="2" id="KW-0732">Signal</keyword>
<feature type="region of interest" description="Disordered" evidence="1">
    <location>
        <begin position="281"/>
        <end position="304"/>
    </location>
</feature>